<organism evidence="1 2">
    <name type="scientific">Flavobacterium limnosediminis JC2902</name>
    <dbReference type="NCBI Taxonomy" id="1341181"/>
    <lineage>
        <taxon>Bacteria</taxon>
        <taxon>Pseudomonadati</taxon>
        <taxon>Bacteroidota</taxon>
        <taxon>Flavobacteriia</taxon>
        <taxon>Flavobacteriales</taxon>
        <taxon>Flavobacteriaceae</taxon>
        <taxon>Flavobacterium</taxon>
    </lineage>
</organism>
<name>V6SJB1_9FLAO</name>
<evidence type="ECO:0000313" key="1">
    <source>
        <dbReference type="EMBL" id="ESU26347.1"/>
    </source>
</evidence>
<comment type="caution">
    <text evidence="1">The sequence shown here is derived from an EMBL/GenBank/DDBJ whole genome shotgun (WGS) entry which is preliminary data.</text>
</comment>
<dbReference type="PATRIC" id="fig|1341181.4.peg.2784"/>
<sequence>MYSFFAGLFHDPVLGLLLNKSFKVFCKTFGLFCFLKISSELEFS</sequence>
<dbReference type="EMBL" id="AVGG01000019">
    <property type="protein sequence ID" value="ESU26347.1"/>
    <property type="molecule type" value="Genomic_DNA"/>
</dbReference>
<protein>
    <submittedName>
        <fullName evidence="1">Uncharacterized protein</fullName>
    </submittedName>
</protein>
<gene>
    <name evidence="1" type="ORF">FLJC2902T_28300</name>
</gene>
<proteinExistence type="predicted"/>
<accession>V6SJB1</accession>
<dbReference type="STRING" id="1341181.FLJC2902T_28300"/>
<dbReference type="Proteomes" id="UP000018004">
    <property type="component" value="Unassembled WGS sequence"/>
</dbReference>
<reference evidence="1 2" key="1">
    <citation type="submission" date="2013-08" db="EMBL/GenBank/DDBJ databases">
        <title>Flavobacterium limnosediminis JC2902 genome sequencing.</title>
        <authorList>
            <person name="Lee K."/>
            <person name="Yi H."/>
            <person name="Park S."/>
            <person name="Chun J."/>
        </authorList>
    </citation>
    <scope>NUCLEOTIDE SEQUENCE [LARGE SCALE GENOMIC DNA]</scope>
    <source>
        <strain evidence="1 2">JC2902</strain>
    </source>
</reference>
<evidence type="ECO:0000313" key="2">
    <source>
        <dbReference type="Proteomes" id="UP000018004"/>
    </source>
</evidence>
<keyword evidence="2" id="KW-1185">Reference proteome</keyword>
<dbReference type="AlphaFoldDB" id="V6SJB1"/>